<evidence type="ECO:0000313" key="2">
    <source>
        <dbReference type="Proteomes" id="UP000275356"/>
    </source>
</evidence>
<name>A0A3N2DBS2_9MICO</name>
<gene>
    <name evidence="1" type="ORF">EDD28_1786</name>
</gene>
<dbReference type="Proteomes" id="UP000275356">
    <property type="component" value="Unassembled WGS sequence"/>
</dbReference>
<dbReference type="InterPro" id="IPR022121">
    <property type="entry name" value="Peptidase_M73_camelysin"/>
</dbReference>
<comment type="caution">
    <text evidence="1">The sequence shown here is derived from an EMBL/GenBank/DDBJ whole genome shotgun (WGS) entry which is preliminary data.</text>
</comment>
<dbReference type="EMBL" id="RKHQ01000001">
    <property type="protein sequence ID" value="ROR97193.1"/>
    <property type="molecule type" value="Genomic_DNA"/>
</dbReference>
<organism evidence="1 2">
    <name type="scientific">Salana multivorans</name>
    <dbReference type="NCBI Taxonomy" id="120377"/>
    <lineage>
        <taxon>Bacteria</taxon>
        <taxon>Bacillati</taxon>
        <taxon>Actinomycetota</taxon>
        <taxon>Actinomycetes</taxon>
        <taxon>Micrococcales</taxon>
        <taxon>Beutenbergiaceae</taxon>
        <taxon>Salana</taxon>
    </lineage>
</organism>
<evidence type="ECO:0000313" key="1">
    <source>
        <dbReference type="EMBL" id="ROR97193.1"/>
    </source>
</evidence>
<dbReference type="InterPro" id="IPR023833">
    <property type="entry name" value="Signal_pept_SipW-depend-type"/>
</dbReference>
<reference evidence="1 2" key="1">
    <citation type="submission" date="2018-11" db="EMBL/GenBank/DDBJ databases">
        <title>Sequencing the genomes of 1000 actinobacteria strains.</title>
        <authorList>
            <person name="Klenk H.-P."/>
        </authorList>
    </citation>
    <scope>NUCLEOTIDE SEQUENCE [LARGE SCALE GENOMIC DNA]</scope>
    <source>
        <strain evidence="1 2">DSM 13521</strain>
    </source>
</reference>
<dbReference type="AlphaFoldDB" id="A0A3N2DBS2"/>
<proteinExistence type="predicted"/>
<dbReference type="NCBIfam" id="TIGR04088">
    <property type="entry name" value="cognate_SipW"/>
    <property type="match status" value="1"/>
</dbReference>
<dbReference type="Pfam" id="PF12389">
    <property type="entry name" value="Peptidase_M73"/>
    <property type="match status" value="1"/>
</dbReference>
<keyword evidence="2" id="KW-1185">Reference proteome</keyword>
<dbReference type="RefSeq" id="WP_170169411.1">
    <property type="nucleotide sequence ID" value="NZ_RKHQ01000001.1"/>
</dbReference>
<sequence length="185" mass="18894">MSISISPRLRILAAAGVVAVMAVGGSMALFSDSGTVRTTLTAGTLDLKFDADQDGSPDPYVIVFEDGDVLAPGVEVTQDLVVYNSGSVNAALALAIPVVDNDATGDDLLQDELELTITDAATSTELYSGPLTEAAFTDFAIGANGTTATGHTLTLAITVSSDAPVEIAGQEIQIDLPFTATQTLS</sequence>
<protein>
    <submittedName>
        <fullName evidence="1">Putative ribosomally synthesized peptide with SipW-like signal peptide</fullName>
    </submittedName>
</protein>
<accession>A0A3N2DBS2</accession>